<dbReference type="Pfam" id="PF03466">
    <property type="entry name" value="LysR_substrate"/>
    <property type="match status" value="1"/>
</dbReference>
<accession>A0ABW5BL63</accession>
<dbReference type="InterPro" id="IPR036388">
    <property type="entry name" value="WH-like_DNA-bd_sf"/>
</dbReference>
<dbReference type="Pfam" id="PF00126">
    <property type="entry name" value="HTH_1"/>
    <property type="match status" value="1"/>
</dbReference>
<dbReference type="PANTHER" id="PTHR30537:SF5">
    <property type="entry name" value="HTH-TYPE TRANSCRIPTIONAL ACTIVATOR TTDR-RELATED"/>
    <property type="match status" value="1"/>
</dbReference>
<proteinExistence type="inferred from homology"/>
<protein>
    <submittedName>
        <fullName evidence="6">LysR family transcriptional regulator</fullName>
    </submittedName>
</protein>
<feature type="domain" description="HTH lysR-type" evidence="5">
    <location>
        <begin position="1"/>
        <end position="58"/>
    </location>
</feature>
<reference evidence="7" key="1">
    <citation type="journal article" date="2019" name="Int. J. Syst. Evol. Microbiol.">
        <title>The Global Catalogue of Microorganisms (GCM) 10K type strain sequencing project: providing services to taxonomists for standard genome sequencing and annotation.</title>
        <authorList>
            <consortium name="The Broad Institute Genomics Platform"/>
            <consortium name="The Broad Institute Genome Sequencing Center for Infectious Disease"/>
            <person name="Wu L."/>
            <person name="Ma J."/>
        </authorList>
    </citation>
    <scope>NUCLEOTIDE SEQUENCE [LARGE SCALE GENOMIC DNA]</scope>
    <source>
        <strain evidence="7">CGMCC 4.7192</strain>
    </source>
</reference>
<evidence type="ECO:0000259" key="5">
    <source>
        <dbReference type="PROSITE" id="PS50931"/>
    </source>
</evidence>
<dbReference type="PROSITE" id="PS50931">
    <property type="entry name" value="HTH_LYSR"/>
    <property type="match status" value="1"/>
</dbReference>
<name>A0ABW5BL63_9PROT</name>
<organism evidence="6 7">
    <name type="scientific">Kiloniella antarctica</name>
    <dbReference type="NCBI Taxonomy" id="1550907"/>
    <lineage>
        <taxon>Bacteria</taxon>
        <taxon>Pseudomonadati</taxon>
        <taxon>Pseudomonadota</taxon>
        <taxon>Alphaproteobacteria</taxon>
        <taxon>Rhodospirillales</taxon>
        <taxon>Kiloniellaceae</taxon>
        <taxon>Kiloniella</taxon>
    </lineage>
</organism>
<dbReference type="InterPro" id="IPR036390">
    <property type="entry name" value="WH_DNA-bd_sf"/>
</dbReference>
<keyword evidence="3" id="KW-0238">DNA-binding</keyword>
<dbReference type="Gene3D" id="1.10.10.10">
    <property type="entry name" value="Winged helix-like DNA-binding domain superfamily/Winged helix DNA-binding domain"/>
    <property type="match status" value="1"/>
</dbReference>
<gene>
    <name evidence="6" type="ORF">ACFSKO_12220</name>
</gene>
<keyword evidence="7" id="KW-1185">Reference proteome</keyword>
<dbReference type="EMBL" id="JBHUII010000004">
    <property type="protein sequence ID" value="MFD2206389.1"/>
    <property type="molecule type" value="Genomic_DNA"/>
</dbReference>
<evidence type="ECO:0000313" key="7">
    <source>
        <dbReference type="Proteomes" id="UP001597294"/>
    </source>
</evidence>
<keyword evidence="2" id="KW-0805">Transcription regulation</keyword>
<comment type="similarity">
    <text evidence="1">Belongs to the LysR transcriptional regulatory family.</text>
</comment>
<keyword evidence="4" id="KW-0804">Transcription</keyword>
<evidence type="ECO:0000256" key="3">
    <source>
        <dbReference type="ARBA" id="ARBA00023125"/>
    </source>
</evidence>
<dbReference type="InterPro" id="IPR058163">
    <property type="entry name" value="LysR-type_TF_proteobact-type"/>
</dbReference>
<evidence type="ECO:0000256" key="2">
    <source>
        <dbReference type="ARBA" id="ARBA00023015"/>
    </source>
</evidence>
<dbReference type="SUPFAM" id="SSF46785">
    <property type="entry name" value="Winged helix' DNA-binding domain"/>
    <property type="match status" value="1"/>
</dbReference>
<dbReference type="SUPFAM" id="SSF53850">
    <property type="entry name" value="Periplasmic binding protein-like II"/>
    <property type="match status" value="1"/>
</dbReference>
<sequence>MDLDNLTLFLRIVEKGGMAAAGRDLGLSPASVSERLAALEVYYGARLLTRTTRSISLTDEGRELVSGARRILAEADEVQSRIKLGVEKISGTIHISAPIDLGHNRIVPLLDAFMCEHPEVNIDLTLTDGYVDLVGQGLDLALRLGALSDSTLKVRKLGNNSRVVCASPDYLSTHGTPQHPEDLVHHNCIVMRFGSHVDQAWRFLVQGKEQKFTVRGNRIVNDGHLVRIWCRAGHGIALKSEWDIQDDLKTGTLVPILQDFAPTPTALQIVYPAGSIQPRRVRLLMNYITDWFACNPNNPSIQFI</sequence>
<dbReference type="CDD" id="cd08422">
    <property type="entry name" value="PBP2_CrgA_like"/>
    <property type="match status" value="1"/>
</dbReference>
<dbReference type="Gene3D" id="3.40.190.290">
    <property type="match status" value="1"/>
</dbReference>
<dbReference type="InterPro" id="IPR005119">
    <property type="entry name" value="LysR_subst-bd"/>
</dbReference>
<evidence type="ECO:0000256" key="4">
    <source>
        <dbReference type="ARBA" id="ARBA00023163"/>
    </source>
</evidence>
<comment type="caution">
    <text evidence="6">The sequence shown here is derived from an EMBL/GenBank/DDBJ whole genome shotgun (WGS) entry which is preliminary data.</text>
</comment>
<evidence type="ECO:0000313" key="6">
    <source>
        <dbReference type="EMBL" id="MFD2206389.1"/>
    </source>
</evidence>
<dbReference type="Proteomes" id="UP001597294">
    <property type="component" value="Unassembled WGS sequence"/>
</dbReference>
<dbReference type="RefSeq" id="WP_380251919.1">
    <property type="nucleotide sequence ID" value="NZ_JBHUII010000004.1"/>
</dbReference>
<evidence type="ECO:0000256" key="1">
    <source>
        <dbReference type="ARBA" id="ARBA00009437"/>
    </source>
</evidence>
<dbReference type="PANTHER" id="PTHR30537">
    <property type="entry name" value="HTH-TYPE TRANSCRIPTIONAL REGULATOR"/>
    <property type="match status" value="1"/>
</dbReference>
<dbReference type="InterPro" id="IPR000847">
    <property type="entry name" value="LysR_HTH_N"/>
</dbReference>